<protein>
    <submittedName>
        <fullName evidence="1">Uncharacterized protein</fullName>
    </submittedName>
</protein>
<dbReference type="Proteomes" id="UP000016570">
    <property type="component" value="Unassembled WGS sequence"/>
</dbReference>
<comment type="caution">
    <text evidence="1">The sequence shown here is derived from an EMBL/GenBank/DDBJ whole genome shotgun (WGS) entry which is preliminary data.</text>
</comment>
<organism evidence="1 2">
    <name type="scientific">Vibrio proteolyticus NBRC 13287</name>
    <dbReference type="NCBI Taxonomy" id="1219065"/>
    <lineage>
        <taxon>Bacteria</taxon>
        <taxon>Pseudomonadati</taxon>
        <taxon>Pseudomonadota</taxon>
        <taxon>Gammaproteobacteria</taxon>
        <taxon>Vibrionales</taxon>
        <taxon>Vibrionaceae</taxon>
        <taxon>Vibrio</taxon>
    </lineage>
</organism>
<keyword evidence="2" id="KW-1185">Reference proteome</keyword>
<name>U2ZLJ3_VIBPR</name>
<dbReference type="STRING" id="1219065.VPR01S_18_00380"/>
<dbReference type="AlphaFoldDB" id="U2ZLJ3"/>
<evidence type="ECO:0000313" key="1">
    <source>
        <dbReference type="EMBL" id="GAD68636.1"/>
    </source>
</evidence>
<proteinExistence type="predicted"/>
<accession>U2ZLJ3</accession>
<reference evidence="1 2" key="1">
    <citation type="submission" date="2013-09" db="EMBL/GenBank/DDBJ databases">
        <title>Whole genome shotgun sequence of Vibrio proteolyticus NBRC 13287.</title>
        <authorList>
            <person name="Isaki S."/>
            <person name="Hosoyama A."/>
            <person name="Numata M."/>
            <person name="Hashimoto M."/>
            <person name="Hosoyama Y."/>
            <person name="Tsuchikane K."/>
            <person name="Noguchi M."/>
            <person name="Hirakata S."/>
            <person name="Ichikawa N."/>
            <person name="Ohji S."/>
            <person name="Yamazoe A."/>
            <person name="Fujita N."/>
        </authorList>
    </citation>
    <scope>NUCLEOTIDE SEQUENCE [LARGE SCALE GENOMIC DNA]</scope>
    <source>
        <strain evidence="1 2">NBRC 13287</strain>
    </source>
</reference>
<sequence length="61" mass="6830">MENVATRRIVIIAYRARQREVDSALVVTLIKEGEVGCSDNGIINIKTETEHESQSVSDMPR</sequence>
<gene>
    <name evidence="1" type="ORF">VPR01S_18_00380</name>
</gene>
<dbReference type="EMBL" id="BATJ01000018">
    <property type="protein sequence ID" value="GAD68636.1"/>
    <property type="molecule type" value="Genomic_DNA"/>
</dbReference>
<evidence type="ECO:0000313" key="2">
    <source>
        <dbReference type="Proteomes" id="UP000016570"/>
    </source>
</evidence>